<proteinExistence type="predicted"/>
<dbReference type="NCBIfam" id="TIGR02917">
    <property type="entry name" value="PEP_TPR_lipo"/>
    <property type="match status" value="1"/>
</dbReference>
<name>W9H9V2_9PROT</name>
<evidence type="ECO:0000256" key="3">
    <source>
        <dbReference type="SAM" id="SignalP"/>
    </source>
</evidence>
<dbReference type="InterPro" id="IPR019734">
    <property type="entry name" value="TPR_rpt"/>
</dbReference>
<keyword evidence="5" id="KW-1185">Reference proteome</keyword>
<dbReference type="InterPro" id="IPR014266">
    <property type="entry name" value="PEP-CTERM_TPR_PrsT"/>
</dbReference>
<accession>W9H9V2</accession>
<dbReference type="Pfam" id="PF14559">
    <property type="entry name" value="TPR_19"/>
    <property type="match status" value="6"/>
</dbReference>
<dbReference type="AlphaFoldDB" id="W9H9V2"/>
<comment type="caution">
    <text evidence="4">The sequence shown here is derived from an EMBL/GenBank/DDBJ whole genome shotgun (WGS) entry which is preliminary data.</text>
</comment>
<organism evidence="4 5">
    <name type="scientific">Skermanella stibiiresistens SB22</name>
    <dbReference type="NCBI Taxonomy" id="1385369"/>
    <lineage>
        <taxon>Bacteria</taxon>
        <taxon>Pseudomonadati</taxon>
        <taxon>Pseudomonadota</taxon>
        <taxon>Alphaproteobacteria</taxon>
        <taxon>Rhodospirillales</taxon>
        <taxon>Azospirillaceae</taxon>
        <taxon>Skermanella</taxon>
    </lineage>
</organism>
<dbReference type="OrthoDB" id="7259535at2"/>
<dbReference type="SMART" id="SM00028">
    <property type="entry name" value="TPR"/>
    <property type="match status" value="8"/>
</dbReference>
<evidence type="ECO:0000256" key="2">
    <source>
        <dbReference type="ARBA" id="ARBA00022803"/>
    </source>
</evidence>
<keyword evidence="2" id="KW-0802">TPR repeat</keyword>
<dbReference type="Gene3D" id="1.25.40.10">
    <property type="entry name" value="Tetratricopeptide repeat domain"/>
    <property type="match status" value="7"/>
</dbReference>
<dbReference type="STRING" id="1385369.N825_27380"/>
<gene>
    <name evidence="4" type="ORF">N825_27380</name>
</gene>
<keyword evidence="3" id="KW-0732">Signal</keyword>
<dbReference type="PANTHER" id="PTHR45586:SF1">
    <property type="entry name" value="LIPOPOLYSACCHARIDE ASSEMBLY PROTEIN B"/>
    <property type="match status" value="1"/>
</dbReference>
<evidence type="ECO:0000256" key="1">
    <source>
        <dbReference type="ARBA" id="ARBA00022737"/>
    </source>
</evidence>
<keyword evidence="1" id="KW-0677">Repeat</keyword>
<dbReference type="RefSeq" id="WP_037448928.1">
    <property type="nucleotide sequence ID" value="NZ_AVFL01000004.1"/>
</dbReference>
<feature type="chain" id="PRO_5004923549" description="PEP-CTERM system TPR-repeat protein PrsT" evidence="3">
    <location>
        <begin position="35"/>
        <end position="925"/>
    </location>
</feature>
<reference evidence="4 5" key="1">
    <citation type="submission" date="2013-08" db="EMBL/GenBank/DDBJ databases">
        <title>The genome sequence of Skermanella stibiiresistens.</title>
        <authorList>
            <person name="Zhu W."/>
            <person name="Wang G."/>
        </authorList>
    </citation>
    <scope>NUCLEOTIDE SEQUENCE [LARGE SCALE GENOMIC DNA]</scope>
    <source>
        <strain evidence="4 5">SB22</strain>
    </source>
</reference>
<dbReference type="Proteomes" id="UP000019486">
    <property type="component" value="Unassembled WGS sequence"/>
</dbReference>
<evidence type="ECO:0008006" key="6">
    <source>
        <dbReference type="Google" id="ProtNLM"/>
    </source>
</evidence>
<evidence type="ECO:0000313" key="4">
    <source>
        <dbReference type="EMBL" id="EWY41487.1"/>
    </source>
</evidence>
<dbReference type="InterPro" id="IPR011990">
    <property type="entry name" value="TPR-like_helical_dom_sf"/>
</dbReference>
<evidence type="ECO:0000313" key="5">
    <source>
        <dbReference type="Proteomes" id="UP000019486"/>
    </source>
</evidence>
<dbReference type="SUPFAM" id="SSF48452">
    <property type="entry name" value="TPR-like"/>
    <property type="match status" value="5"/>
</dbReference>
<dbReference type="EMBL" id="AVFL01000004">
    <property type="protein sequence ID" value="EWY41487.1"/>
    <property type="molecule type" value="Genomic_DNA"/>
</dbReference>
<dbReference type="Pfam" id="PF13432">
    <property type="entry name" value="TPR_16"/>
    <property type="match status" value="1"/>
</dbReference>
<dbReference type="InterPro" id="IPR051012">
    <property type="entry name" value="CellSynth/LPSAsmb/PSIAsmb"/>
</dbReference>
<protein>
    <recommendedName>
        <fullName evidence="6">PEP-CTERM system TPR-repeat protein PrsT</fullName>
    </recommendedName>
</protein>
<feature type="signal peptide" evidence="3">
    <location>
        <begin position="1"/>
        <end position="34"/>
    </location>
</feature>
<sequence length="925" mass="99650">MNTHRPTTSARRLRRLMAAVSLVALSTGFAPAQAADTQRSQGYYDDAVRQLQSGNASAAQIQLRNALQQDGDNLKARQLLGQLHLRTGDPVSAEKELRRVFDVQRGDEIELLLAQALMAQRRFSDVFGVLSPQGATPDATRAKLVVSGQAYIGTGQLDDAETMFRTALDGAPEAPDAKLGLARVEALRNRMDDAAANVDAVLAAEPDNLEALLLSAEIAFVQQRADDALAALNRAAAKAPDDPRVLLPRARVRLQTGAVDEAEKDVASVLRQAPQDLMARYMKASIQLMRGDANAARATFQPIEGALADYTPAQLLNALIKFNTGQYAQAETVINRFLTTVPDHTGGRRLLAATRLRAGNALSAVEVLKPLIADHPDDLIARQMLAGAHMRLGDIDQATAVYRELASSSDRQVASRARSVLSLLTAANDTSQEMPPETRQAVVVVLDYIRNAEFQRAHEAVAKLQKADPDNPLLVSLDASIFMAEGDLGTARSKLETARAMDPAMAEIVGNLNAVDVRMGNLEAVEKRLRDAVSANPREEQPALRLAQFLTLGQRAGEAVAVLENAATAQRASITLRRALAELYERQDDKPKMLEVAGQLRQIGAVDKPEALAASAAIYRAAGDTAKAAEVLRVYSKARPDEVEAKIALAQNLMASGNAGEAKPILEGIKAKDPANAPATLGLIDLALAANDGDGALKLADGLQQADPVAAAQLRSNVLVRTNRQAEALKSVEQAMERTPDRRLALALFELRRQQKQVDQALVGLEDWVKRNPEDLQARAVLADSYLASKDLTRAEAHYDVLVRARPNDPLLLNNAAWLKHELDRPEALQIARRAHTVSPSSPEIADTLGWILALAGETDEAVGLLRQAAAGAPANQEILYHLAYALNATGAKDEARDILEKLAQATQPFPARDEAAELLASIKR</sequence>
<dbReference type="PANTHER" id="PTHR45586">
    <property type="entry name" value="TPR REPEAT-CONTAINING PROTEIN PA4667"/>
    <property type="match status" value="1"/>
</dbReference>